<dbReference type="EMBL" id="CAUYUJ010016013">
    <property type="protein sequence ID" value="CAK0860791.1"/>
    <property type="molecule type" value="Genomic_DNA"/>
</dbReference>
<sequence length="271" mass="28594">MYRCGICNVISRDLREHDKHLSGKRHKRNFSLAAAAGDGARARTEHAHGVHAHSAGSHGAKRQRQRARDLASVDAAMERLAADASVETEALLFGMLTGGGPSPGDSGESANTAPPQSECDAAVGRRLQHDESSPAVAPMSSEQVSAVKTHLESRGGADRITRVGSKFGLRKMQLAGHFHIVWVEASSEHFVSLSASLPQAPAHPPEADGEAGEEAEDLDGEPLLESELIAAVREQRMLEELAQLHTTAGQGPARAGSRPPGRVGLRGVGSE</sequence>
<evidence type="ECO:0000313" key="3">
    <source>
        <dbReference type="Proteomes" id="UP001189429"/>
    </source>
</evidence>
<keyword evidence="3" id="KW-1185">Reference proteome</keyword>
<evidence type="ECO:0008006" key="4">
    <source>
        <dbReference type="Google" id="ProtNLM"/>
    </source>
</evidence>
<feature type="region of interest" description="Disordered" evidence="1">
    <location>
        <begin position="95"/>
        <end position="142"/>
    </location>
</feature>
<evidence type="ECO:0000313" key="2">
    <source>
        <dbReference type="EMBL" id="CAK0860791.1"/>
    </source>
</evidence>
<proteinExistence type="predicted"/>
<dbReference type="Proteomes" id="UP001189429">
    <property type="component" value="Unassembled WGS sequence"/>
</dbReference>
<reference evidence="2" key="1">
    <citation type="submission" date="2023-10" db="EMBL/GenBank/DDBJ databases">
        <authorList>
            <person name="Chen Y."/>
            <person name="Shah S."/>
            <person name="Dougan E. K."/>
            <person name="Thang M."/>
            <person name="Chan C."/>
        </authorList>
    </citation>
    <scope>NUCLEOTIDE SEQUENCE [LARGE SCALE GENOMIC DNA]</scope>
</reference>
<name>A0ABN9ULM8_9DINO</name>
<feature type="region of interest" description="Disordered" evidence="1">
    <location>
        <begin position="241"/>
        <end position="271"/>
    </location>
</feature>
<accession>A0ABN9ULM8</accession>
<feature type="region of interest" description="Disordered" evidence="1">
    <location>
        <begin position="197"/>
        <end position="219"/>
    </location>
</feature>
<feature type="compositionally biased region" description="Acidic residues" evidence="1">
    <location>
        <begin position="207"/>
        <end position="219"/>
    </location>
</feature>
<protein>
    <recommendedName>
        <fullName evidence="4">U1-type domain-containing protein</fullName>
    </recommendedName>
</protein>
<gene>
    <name evidence="2" type="ORF">PCOR1329_LOCUS49658</name>
</gene>
<feature type="region of interest" description="Disordered" evidence="1">
    <location>
        <begin position="36"/>
        <end position="69"/>
    </location>
</feature>
<organism evidence="2 3">
    <name type="scientific">Prorocentrum cordatum</name>
    <dbReference type="NCBI Taxonomy" id="2364126"/>
    <lineage>
        <taxon>Eukaryota</taxon>
        <taxon>Sar</taxon>
        <taxon>Alveolata</taxon>
        <taxon>Dinophyceae</taxon>
        <taxon>Prorocentrales</taxon>
        <taxon>Prorocentraceae</taxon>
        <taxon>Prorocentrum</taxon>
    </lineage>
</organism>
<comment type="caution">
    <text evidence="2">The sequence shown here is derived from an EMBL/GenBank/DDBJ whole genome shotgun (WGS) entry which is preliminary data.</text>
</comment>
<evidence type="ECO:0000256" key="1">
    <source>
        <dbReference type="SAM" id="MobiDB-lite"/>
    </source>
</evidence>